<accession>A0ACB8QZJ9</accession>
<reference evidence="1" key="1">
    <citation type="submission" date="2021-02" db="EMBL/GenBank/DDBJ databases">
        <authorList>
            <consortium name="DOE Joint Genome Institute"/>
            <person name="Ahrendt S."/>
            <person name="Looney B.P."/>
            <person name="Miyauchi S."/>
            <person name="Morin E."/>
            <person name="Drula E."/>
            <person name="Courty P.E."/>
            <person name="Chicoki N."/>
            <person name="Fauchery L."/>
            <person name="Kohler A."/>
            <person name="Kuo A."/>
            <person name="Labutti K."/>
            <person name="Pangilinan J."/>
            <person name="Lipzen A."/>
            <person name="Riley R."/>
            <person name="Andreopoulos W."/>
            <person name="He G."/>
            <person name="Johnson J."/>
            <person name="Barry K.W."/>
            <person name="Grigoriev I.V."/>
            <person name="Nagy L."/>
            <person name="Hibbett D."/>
            <person name="Henrissat B."/>
            <person name="Matheny P.B."/>
            <person name="Labbe J."/>
            <person name="Martin F."/>
        </authorList>
    </citation>
    <scope>NUCLEOTIDE SEQUENCE</scope>
    <source>
        <strain evidence="1">FP105234-sp</strain>
    </source>
</reference>
<evidence type="ECO:0000313" key="1">
    <source>
        <dbReference type="EMBL" id="KAI0037279.1"/>
    </source>
</evidence>
<protein>
    <submittedName>
        <fullName evidence="1">Uncharacterized protein</fullName>
    </submittedName>
</protein>
<sequence>MIGQASSFKVCDINASFCAYDVAESLSKSSRFYLTDKLNAISRTLPASFPIALFQQLCHASLSNVSFEQFDDLSLLIDIYLPDIEHLPSEPVPAILYFHGGGLTVGDRTSWFPTWLASKHASPLDS</sequence>
<comment type="caution">
    <text evidence="1">The sequence shown here is derived from an EMBL/GenBank/DDBJ whole genome shotgun (WGS) entry which is preliminary data.</text>
</comment>
<name>A0ACB8QZJ9_9AGAM</name>
<organism evidence="1 2">
    <name type="scientific">Auriscalpium vulgare</name>
    <dbReference type="NCBI Taxonomy" id="40419"/>
    <lineage>
        <taxon>Eukaryota</taxon>
        <taxon>Fungi</taxon>
        <taxon>Dikarya</taxon>
        <taxon>Basidiomycota</taxon>
        <taxon>Agaricomycotina</taxon>
        <taxon>Agaricomycetes</taxon>
        <taxon>Russulales</taxon>
        <taxon>Auriscalpiaceae</taxon>
        <taxon>Auriscalpium</taxon>
    </lineage>
</organism>
<gene>
    <name evidence="1" type="ORF">FA95DRAFT_1614404</name>
</gene>
<dbReference type="EMBL" id="MU277144">
    <property type="protein sequence ID" value="KAI0037279.1"/>
    <property type="molecule type" value="Genomic_DNA"/>
</dbReference>
<evidence type="ECO:0000313" key="2">
    <source>
        <dbReference type="Proteomes" id="UP000814033"/>
    </source>
</evidence>
<proteinExistence type="predicted"/>
<dbReference type="Proteomes" id="UP000814033">
    <property type="component" value="Unassembled WGS sequence"/>
</dbReference>
<reference evidence="1" key="2">
    <citation type="journal article" date="2022" name="New Phytol.">
        <title>Evolutionary transition to the ectomycorrhizal habit in the genomes of a hyperdiverse lineage of mushroom-forming fungi.</title>
        <authorList>
            <person name="Looney B."/>
            <person name="Miyauchi S."/>
            <person name="Morin E."/>
            <person name="Drula E."/>
            <person name="Courty P.E."/>
            <person name="Kohler A."/>
            <person name="Kuo A."/>
            <person name="LaButti K."/>
            <person name="Pangilinan J."/>
            <person name="Lipzen A."/>
            <person name="Riley R."/>
            <person name="Andreopoulos W."/>
            <person name="He G."/>
            <person name="Johnson J."/>
            <person name="Nolan M."/>
            <person name="Tritt A."/>
            <person name="Barry K.W."/>
            <person name="Grigoriev I.V."/>
            <person name="Nagy L.G."/>
            <person name="Hibbett D."/>
            <person name="Henrissat B."/>
            <person name="Matheny P.B."/>
            <person name="Labbe J."/>
            <person name="Martin F.M."/>
        </authorList>
    </citation>
    <scope>NUCLEOTIDE SEQUENCE</scope>
    <source>
        <strain evidence="1">FP105234-sp</strain>
    </source>
</reference>
<keyword evidence="2" id="KW-1185">Reference proteome</keyword>